<reference evidence="7 8" key="1">
    <citation type="journal article" date="2019" name="Sci. Rep.">
        <title>A high-quality genome of Eragrostis curvula grass provides insights into Poaceae evolution and supports new strategies to enhance forage quality.</title>
        <authorList>
            <person name="Carballo J."/>
            <person name="Santos B.A.C.M."/>
            <person name="Zappacosta D."/>
            <person name="Garbus I."/>
            <person name="Selva J.P."/>
            <person name="Gallo C.A."/>
            <person name="Diaz A."/>
            <person name="Albertini E."/>
            <person name="Caccamo M."/>
            <person name="Echenique V."/>
        </authorList>
    </citation>
    <scope>NUCLEOTIDE SEQUENCE [LARGE SCALE GENOMIC DNA]</scope>
    <source>
        <strain evidence="8">cv. Victoria</strain>
        <tissue evidence="7">Leaf</tissue>
    </source>
</reference>
<dbReference type="Pfam" id="PF03171">
    <property type="entry name" value="2OG-FeII_Oxy"/>
    <property type="match status" value="1"/>
</dbReference>
<name>A0A5J9TAI7_9POAL</name>
<dbReference type="PRINTS" id="PR00682">
    <property type="entry name" value="IPNSYNTHASE"/>
</dbReference>
<feature type="domain" description="Fe2OG dioxygenase" evidence="6">
    <location>
        <begin position="211"/>
        <end position="319"/>
    </location>
</feature>
<evidence type="ECO:0000256" key="1">
    <source>
        <dbReference type="ARBA" id="ARBA00008056"/>
    </source>
</evidence>
<dbReference type="PANTHER" id="PTHR10209">
    <property type="entry name" value="OXIDOREDUCTASE, 2OG-FE II OXYGENASE FAMILY PROTEIN"/>
    <property type="match status" value="1"/>
</dbReference>
<organism evidence="7 8">
    <name type="scientific">Eragrostis curvula</name>
    <name type="common">weeping love grass</name>
    <dbReference type="NCBI Taxonomy" id="38414"/>
    <lineage>
        <taxon>Eukaryota</taxon>
        <taxon>Viridiplantae</taxon>
        <taxon>Streptophyta</taxon>
        <taxon>Embryophyta</taxon>
        <taxon>Tracheophyta</taxon>
        <taxon>Spermatophyta</taxon>
        <taxon>Magnoliopsida</taxon>
        <taxon>Liliopsida</taxon>
        <taxon>Poales</taxon>
        <taxon>Poaceae</taxon>
        <taxon>PACMAD clade</taxon>
        <taxon>Chloridoideae</taxon>
        <taxon>Eragrostideae</taxon>
        <taxon>Eragrostidinae</taxon>
        <taxon>Eragrostis</taxon>
    </lineage>
</organism>
<dbReference type="SUPFAM" id="SSF51197">
    <property type="entry name" value="Clavaminate synthase-like"/>
    <property type="match status" value="1"/>
</dbReference>
<dbReference type="InterPro" id="IPR044861">
    <property type="entry name" value="IPNS-like_FE2OG_OXY"/>
</dbReference>
<dbReference type="Pfam" id="PF14226">
    <property type="entry name" value="DIOX_N"/>
    <property type="match status" value="1"/>
</dbReference>
<protein>
    <recommendedName>
        <fullName evidence="6">Fe2OG dioxygenase domain-containing protein</fullName>
    </recommendedName>
</protein>
<dbReference type="InterPro" id="IPR026992">
    <property type="entry name" value="DIOX_N"/>
</dbReference>
<keyword evidence="8" id="KW-1185">Reference proteome</keyword>
<keyword evidence="2 5" id="KW-0479">Metal-binding</keyword>
<dbReference type="EMBL" id="RWGY01000039">
    <property type="protein sequence ID" value="TVU08354.1"/>
    <property type="molecule type" value="Genomic_DNA"/>
</dbReference>
<evidence type="ECO:0000256" key="5">
    <source>
        <dbReference type="RuleBase" id="RU003682"/>
    </source>
</evidence>
<dbReference type="GO" id="GO:0046872">
    <property type="term" value="F:metal ion binding"/>
    <property type="evidence" value="ECO:0007669"/>
    <property type="project" value="UniProtKB-KW"/>
</dbReference>
<sequence length="375" mass="40192">MAAGYNAASALAEFHETRAGVRGLIESGVTTVPPLFVMPATAFPWSSPSPTTAFAIPVIDLSLPRSDTVELVRAAATSFGVFHVTNHGVHPGTIDSAISAARAFHEQPAAARSAFYSATSAGAVAYSTIPNPAPQRGQPAALPPLAWRDSLTVHFGDGDDAAEPDDLPPLCRDELLELHRSLTGFGKEMAALLSEALGLPAERLEQALQVEGSSVLVCHYYPACPEPLRVVGTREHTDASVFTVLAQDHVGGLQVRLDQGGGGGNGEWVDVAPVTGALLVNIGDVLQVVSNDQYKSVEHRVVIKSPQDVRVSIGLFFKPAKCGESDFFRPLPELVTKGRHARYRSLTFPQLMNYRRELGHAKPSLDRFKIDFDKS</sequence>
<evidence type="ECO:0000256" key="3">
    <source>
        <dbReference type="ARBA" id="ARBA00023002"/>
    </source>
</evidence>
<feature type="non-terminal residue" evidence="7">
    <location>
        <position position="1"/>
    </location>
</feature>
<keyword evidence="4 5" id="KW-0408">Iron</keyword>
<keyword evidence="3 5" id="KW-0560">Oxidoreductase</keyword>
<evidence type="ECO:0000313" key="7">
    <source>
        <dbReference type="EMBL" id="TVU08354.1"/>
    </source>
</evidence>
<comment type="similarity">
    <text evidence="1 5">Belongs to the iron/ascorbate-dependent oxidoreductase family.</text>
</comment>
<dbReference type="Proteomes" id="UP000324897">
    <property type="component" value="Chromosome 3"/>
</dbReference>
<evidence type="ECO:0000256" key="4">
    <source>
        <dbReference type="ARBA" id="ARBA00023004"/>
    </source>
</evidence>
<dbReference type="PANTHER" id="PTHR10209:SF662">
    <property type="entry name" value="OS01G0536400 PROTEIN"/>
    <property type="match status" value="1"/>
</dbReference>
<proteinExistence type="inferred from homology"/>
<evidence type="ECO:0000259" key="6">
    <source>
        <dbReference type="PROSITE" id="PS51471"/>
    </source>
</evidence>
<dbReference type="InterPro" id="IPR005123">
    <property type="entry name" value="Oxoglu/Fe-dep_dioxygenase_dom"/>
</dbReference>
<accession>A0A5J9TAI7</accession>
<dbReference type="InterPro" id="IPR027443">
    <property type="entry name" value="IPNS-like_sf"/>
</dbReference>
<dbReference type="Gene3D" id="2.60.120.330">
    <property type="entry name" value="B-lactam Antibiotic, Isopenicillin N Synthase, Chain"/>
    <property type="match status" value="1"/>
</dbReference>
<comment type="caution">
    <text evidence="7">The sequence shown here is derived from an EMBL/GenBank/DDBJ whole genome shotgun (WGS) entry which is preliminary data.</text>
</comment>
<dbReference type="PROSITE" id="PS51471">
    <property type="entry name" value="FE2OG_OXY"/>
    <property type="match status" value="1"/>
</dbReference>
<dbReference type="AlphaFoldDB" id="A0A5J9TAI7"/>
<dbReference type="OrthoDB" id="642916at2759"/>
<dbReference type="FunFam" id="2.60.120.330:FF:000026">
    <property type="entry name" value="DIBOA-glucoside dioxygenase BX6"/>
    <property type="match status" value="1"/>
</dbReference>
<dbReference type="Gramene" id="TVU08354">
    <property type="protein sequence ID" value="TVU08354"/>
    <property type="gene ID" value="EJB05_41757"/>
</dbReference>
<gene>
    <name evidence="7" type="ORF">EJB05_41757</name>
</gene>
<evidence type="ECO:0000256" key="2">
    <source>
        <dbReference type="ARBA" id="ARBA00022723"/>
    </source>
</evidence>
<dbReference type="GO" id="GO:0051213">
    <property type="term" value="F:dioxygenase activity"/>
    <property type="evidence" value="ECO:0007669"/>
    <property type="project" value="UniProtKB-ARBA"/>
</dbReference>
<evidence type="ECO:0000313" key="8">
    <source>
        <dbReference type="Proteomes" id="UP000324897"/>
    </source>
</evidence>